<protein>
    <submittedName>
        <fullName evidence="2">Uncharacterized protein</fullName>
    </submittedName>
</protein>
<feature type="region of interest" description="Disordered" evidence="1">
    <location>
        <begin position="227"/>
        <end position="260"/>
    </location>
</feature>
<proteinExistence type="predicted"/>
<dbReference type="Proteomes" id="UP000528286">
    <property type="component" value="Unassembled WGS sequence"/>
</dbReference>
<keyword evidence="3" id="KW-1185">Reference proteome</keyword>
<feature type="compositionally biased region" description="Low complexity" evidence="1">
    <location>
        <begin position="227"/>
        <end position="253"/>
    </location>
</feature>
<dbReference type="AlphaFoldDB" id="A0A7W6J6V7"/>
<name>A0A7W6J6V7_9HYPH</name>
<gene>
    <name evidence="2" type="ORF">GGR23_003077</name>
</gene>
<sequence>MLPPVRTISGSSGSYQNSASVSASAHLTGEPIYPGQAADADRDVNPNHSGKLNVLLLNGRDSVPDGIAKIADALGKALNLPRRDGETASAYVERLALILTVMPAAMKADAEKQLAQILRGVRLQLVIAAFLNPAGPEAARIVALLEMAGRTGGDLATRTVLTSYRQNGGADIPVDPQPAQGPPTREGVYALPQRLDGPGPGGALAVSGPATTGAGAAAAAAGGGAASASRPAAEMPGGTAPALPEGAAPEGLLFADDGEDGMGLLPFHQETDNIFSRTSQPEAAGEGAPEPQAETTPVRRAMADLDPARLTRPVPSADGRSAPAAAMPAVADARGLQSVLTAAFAAGDNPDPVIQAKAAIELLDGADAPRPAESAAQVARREFQSRPFVDYSRSVPRTLPRSEEFTPIFGLKGWTEEVAIGMATLPASRAAEAVLAAALVPHAGPEPDHAEAPYHLRGRGVAANDLGEHKAALAAAEQQLIRTADQAAGLIDRRLEAQVKSELSATDQLLATALQLAQDLRQAIPYVSVPYPLADERDDGPADRAGYRASGEEAEEEESREDAEAEARQDGEDEAPADEAAATAEAPSGDGEAGDAAYDLYQRMAGWS</sequence>
<feature type="compositionally biased region" description="Low complexity" evidence="1">
    <location>
        <begin position="578"/>
        <end position="587"/>
    </location>
</feature>
<organism evidence="2 3">
    <name type="scientific">Gellertiella hungarica</name>
    <dbReference type="NCBI Taxonomy" id="1572859"/>
    <lineage>
        <taxon>Bacteria</taxon>
        <taxon>Pseudomonadati</taxon>
        <taxon>Pseudomonadota</taxon>
        <taxon>Alphaproteobacteria</taxon>
        <taxon>Hyphomicrobiales</taxon>
        <taxon>Rhizobiaceae</taxon>
        <taxon>Gellertiella</taxon>
    </lineage>
</organism>
<feature type="region of interest" description="Disordered" evidence="1">
    <location>
        <begin position="531"/>
        <end position="597"/>
    </location>
</feature>
<comment type="caution">
    <text evidence="2">The sequence shown here is derived from an EMBL/GenBank/DDBJ whole genome shotgun (WGS) entry which is preliminary data.</text>
</comment>
<evidence type="ECO:0000313" key="2">
    <source>
        <dbReference type="EMBL" id="MBB4065869.1"/>
    </source>
</evidence>
<evidence type="ECO:0000256" key="1">
    <source>
        <dbReference type="SAM" id="MobiDB-lite"/>
    </source>
</evidence>
<feature type="region of interest" description="Disordered" evidence="1">
    <location>
        <begin position="166"/>
        <end position="208"/>
    </location>
</feature>
<accession>A0A7W6J6V7</accession>
<feature type="compositionally biased region" description="Acidic residues" evidence="1">
    <location>
        <begin position="552"/>
        <end position="564"/>
    </location>
</feature>
<reference evidence="2 3" key="1">
    <citation type="submission" date="2020-08" db="EMBL/GenBank/DDBJ databases">
        <title>Genomic Encyclopedia of Type Strains, Phase IV (KMG-IV): sequencing the most valuable type-strain genomes for metagenomic binning, comparative biology and taxonomic classification.</title>
        <authorList>
            <person name="Goeker M."/>
        </authorList>
    </citation>
    <scope>NUCLEOTIDE SEQUENCE [LARGE SCALE GENOMIC DNA]</scope>
    <source>
        <strain evidence="2 3">DSM 29853</strain>
    </source>
</reference>
<dbReference type="EMBL" id="JACIEZ010000006">
    <property type="protein sequence ID" value="MBB4065869.1"/>
    <property type="molecule type" value="Genomic_DNA"/>
</dbReference>
<feature type="region of interest" description="Disordered" evidence="1">
    <location>
        <begin position="277"/>
        <end position="296"/>
    </location>
</feature>
<evidence type="ECO:0000313" key="3">
    <source>
        <dbReference type="Proteomes" id="UP000528286"/>
    </source>
</evidence>
<feature type="compositionally biased region" description="Low complexity" evidence="1">
    <location>
        <begin position="280"/>
        <end position="294"/>
    </location>
</feature>
<dbReference type="RefSeq" id="WP_183367157.1">
    <property type="nucleotide sequence ID" value="NZ_JACIEZ010000006.1"/>
</dbReference>